<protein>
    <submittedName>
        <fullName evidence="1">Uncharacterized protein</fullName>
    </submittedName>
</protein>
<reference evidence="1 2" key="1">
    <citation type="submission" date="2014-06" db="EMBL/GenBank/DDBJ databases">
        <title>Saccharopolyspora rectivirgula DSM-43113 Genome sequencing.</title>
        <authorList>
            <person name="Barrera C."/>
            <person name="Millon L."/>
            <person name="Rognon B."/>
            <person name="Zaugg C."/>
            <person name="Monod M."/>
        </authorList>
    </citation>
    <scope>NUCLEOTIDE SEQUENCE [LARGE SCALE GENOMIC DNA]</scope>
    <source>
        <strain evidence="1 2">DSM 43113</strain>
    </source>
</reference>
<comment type="caution">
    <text evidence="1">The sequence shown here is derived from an EMBL/GenBank/DDBJ whole genome shotgun (WGS) entry which is preliminary data.</text>
</comment>
<accession>A0A073B7X8</accession>
<dbReference type="Proteomes" id="UP000031419">
    <property type="component" value="Unassembled WGS sequence"/>
</dbReference>
<keyword evidence="2" id="KW-1185">Reference proteome</keyword>
<dbReference type="EMBL" id="JNVU01000031">
    <property type="protein sequence ID" value="KEI43804.1"/>
    <property type="molecule type" value="Genomic_DNA"/>
</dbReference>
<dbReference type="AlphaFoldDB" id="A0A073B7X8"/>
<sequence>MGLEPSGRGYGVLLCVDQDGNEVTKLTTDPSYLSMAVAAIAQFHVLRGPDADQEENVTRLDGRKFELTRAGWPTQLLGAGA</sequence>
<evidence type="ECO:0000313" key="2">
    <source>
        <dbReference type="Proteomes" id="UP000031419"/>
    </source>
</evidence>
<proteinExistence type="predicted"/>
<gene>
    <name evidence="1" type="ORF">GU90_12435</name>
</gene>
<evidence type="ECO:0000313" key="1">
    <source>
        <dbReference type="EMBL" id="KEI43804.1"/>
    </source>
</evidence>
<name>A0A073B7X8_9PSEU</name>
<organism evidence="1 2">
    <name type="scientific">Saccharopolyspora rectivirgula</name>
    <dbReference type="NCBI Taxonomy" id="28042"/>
    <lineage>
        <taxon>Bacteria</taxon>
        <taxon>Bacillati</taxon>
        <taxon>Actinomycetota</taxon>
        <taxon>Actinomycetes</taxon>
        <taxon>Pseudonocardiales</taxon>
        <taxon>Pseudonocardiaceae</taxon>
        <taxon>Saccharopolyspora</taxon>
    </lineage>
</organism>